<dbReference type="SUPFAM" id="SSF54593">
    <property type="entry name" value="Glyoxalase/Bleomycin resistance protein/Dihydroxybiphenyl dioxygenase"/>
    <property type="match status" value="1"/>
</dbReference>
<dbReference type="CDD" id="cd08894">
    <property type="entry name" value="SRPBCC_CalC_Aha1-like_1"/>
    <property type="match status" value="1"/>
</dbReference>
<proteinExistence type="inferred from homology"/>
<protein>
    <submittedName>
        <fullName evidence="4">SRPBCC domain-containing protein</fullName>
    </submittedName>
</protein>
<comment type="similarity">
    <text evidence="1">Belongs to the AHA1 family.</text>
</comment>
<dbReference type="InterPro" id="IPR023393">
    <property type="entry name" value="START-like_dom_sf"/>
</dbReference>
<reference evidence="4 5" key="1">
    <citation type="journal article" date="2023" name="Microbiol. Resour. Announc.">
        <title>Complete Genome Sequence of Imperialibacter roseus strain P4T.</title>
        <authorList>
            <person name="Tizabi D.R."/>
            <person name="Bachvaroff T."/>
            <person name="Hill R.T."/>
        </authorList>
    </citation>
    <scope>NUCLEOTIDE SEQUENCE [LARGE SCALE GENOMIC DNA]</scope>
    <source>
        <strain evidence="4 5">P4T</strain>
    </source>
</reference>
<evidence type="ECO:0000259" key="2">
    <source>
        <dbReference type="Pfam" id="PF00903"/>
    </source>
</evidence>
<dbReference type="Gene3D" id="3.10.180.10">
    <property type="entry name" value="2,3-Dihydroxybiphenyl 1,2-Dioxygenase, domain 1"/>
    <property type="match status" value="1"/>
</dbReference>
<dbReference type="Gene3D" id="3.30.530.20">
    <property type="match status" value="1"/>
</dbReference>
<dbReference type="Pfam" id="PF00903">
    <property type="entry name" value="Glyoxalase"/>
    <property type="match status" value="1"/>
</dbReference>
<dbReference type="EMBL" id="CP136051">
    <property type="protein sequence ID" value="WOK04456.1"/>
    <property type="molecule type" value="Genomic_DNA"/>
</dbReference>
<feature type="domain" description="Glyoxalase/fosfomycin resistance/dioxygenase" evidence="2">
    <location>
        <begin position="177"/>
        <end position="306"/>
    </location>
</feature>
<dbReference type="InterPro" id="IPR028973">
    <property type="entry name" value="PhnB-like"/>
</dbReference>
<evidence type="ECO:0000313" key="5">
    <source>
        <dbReference type="Proteomes" id="UP001302349"/>
    </source>
</evidence>
<sequence length="312" mass="35349">MNSTHVERTDREIIASRLIDAPRELVFKVWTEPEHITQWWGPTGFTNTVHEMEVKPGGKFRLTMHGPDGTDYPNLIVFKEVVVPEKLVYVHGNGSDDAPGNFHVTVTFEEKEGKTLLTMRSIFQSKADLDYVIDKHGAFEGARQNMDRMAAYLETRINLMTQLKNTNMSRVSTYLNFAGNTEEAFLFYRSVFGTEFKGGIQRFGEIPPMEGTPPMTEADKKLILHIELEILGGHILMATDAPESMGMKVKPGNNMHINLEPNTRAETKRLYDALSAGGEVTMELQDMFWGAYYGSCTDRYGINWMFNCNDKG</sequence>
<evidence type="ECO:0000313" key="4">
    <source>
        <dbReference type="EMBL" id="WOK04456.1"/>
    </source>
</evidence>
<dbReference type="InterPro" id="IPR029068">
    <property type="entry name" value="Glyas_Bleomycin-R_OHBP_Dase"/>
</dbReference>
<dbReference type="SUPFAM" id="SSF55961">
    <property type="entry name" value="Bet v1-like"/>
    <property type="match status" value="1"/>
</dbReference>
<dbReference type="CDD" id="cd06588">
    <property type="entry name" value="PhnB_like"/>
    <property type="match status" value="1"/>
</dbReference>
<dbReference type="RefSeq" id="WP_317487266.1">
    <property type="nucleotide sequence ID" value="NZ_CP136051.1"/>
</dbReference>
<keyword evidence="5" id="KW-1185">Reference proteome</keyword>
<evidence type="ECO:0000256" key="1">
    <source>
        <dbReference type="ARBA" id="ARBA00006817"/>
    </source>
</evidence>
<dbReference type="PANTHER" id="PTHR33990">
    <property type="entry name" value="PROTEIN YJDN-RELATED"/>
    <property type="match status" value="1"/>
</dbReference>
<dbReference type="PANTHER" id="PTHR33990:SF1">
    <property type="entry name" value="PROTEIN YJDN"/>
    <property type="match status" value="1"/>
</dbReference>
<dbReference type="Proteomes" id="UP001302349">
    <property type="component" value="Chromosome"/>
</dbReference>
<evidence type="ECO:0000259" key="3">
    <source>
        <dbReference type="Pfam" id="PF08327"/>
    </source>
</evidence>
<accession>A0ABZ0IIF7</accession>
<dbReference type="Pfam" id="PF08327">
    <property type="entry name" value="AHSA1"/>
    <property type="match status" value="1"/>
</dbReference>
<feature type="domain" description="Activator of Hsp90 ATPase homologue 1/2-like C-terminal" evidence="3">
    <location>
        <begin position="20"/>
        <end position="154"/>
    </location>
</feature>
<dbReference type="InterPro" id="IPR013538">
    <property type="entry name" value="ASHA1/2-like_C"/>
</dbReference>
<gene>
    <name evidence="4" type="ORF">RT717_15350</name>
</gene>
<organism evidence="4 5">
    <name type="scientific">Imperialibacter roseus</name>
    <dbReference type="NCBI Taxonomy" id="1324217"/>
    <lineage>
        <taxon>Bacteria</taxon>
        <taxon>Pseudomonadati</taxon>
        <taxon>Bacteroidota</taxon>
        <taxon>Cytophagia</taxon>
        <taxon>Cytophagales</taxon>
        <taxon>Flammeovirgaceae</taxon>
        <taxon>Imperialibacter</taxon>
    </lineage>
</organism>
<name>A0ABZ0IIF7_9BACT</name>
<dbReference type="InterPro" id="IPR004360">
    <property type="entry name" value="Glyas_Fos-R_dOase_dom"/>
</dbReference>